<name>A0A1B2I8E1_9BACT</name>
<dbReference type="GO" id="GO:0005524">
    <property type="term" value="F:ATP binding"/>
    <property type="evidence" value="ECO:0007669"/>
    <property type="project" value="InterPro"/>
</dbReference>
<dbReference type="Gene3D" id="3.40.50.300">
    <property type="entry name" value="P-loop containing nucleotide triphosphate hydrolases"/>
    <property type="match status" value="1"/>
</dbReference>
<sequence>MSIEIKFKDRDPLIFEKPITAREALEKIDFPKRENVVACRVNHVQRPLSWEIVMDSFVEFITTDSIEGIEVYIRTLSFLLTSAATRLKGIRLHLTQSMSYSYFYESPDGEITEDLCRELELEMRRMVAECEPIVREIFPKDVARAMMRAQKYEDKEQLLRFTGSDPVILYNCCGVYDFFGGALADCAAITPTFELRSYGGGIFLSGPTFADPTKTMAFVESPRLFRLIDSHTGWLKNLDISTMAGIHQQVTEGRARDMIMVCEALHTKLLSNTAARIEARPEVRLLCLAGPSSSGKTTSSRRLRVQLLSSGIKSATLELDNYFVDRERTPLDRDGKPDFEALEALDLELVNEQIAALLAGEEVDVPKFDFIAGKRTKGYKMRLSPDEILVIEGIHGLNERLTESIPADKKYKIFICPLTGTNIDFHNRIGTTDTRLLRRLVRDARTRGHSAEATLMQWPSVVRGSHRHIFPYQEYADTLFNTSLAYEVPVLKGYVTPLLKTVKEESPVYGEATRLLSLLEYVPVIPSDDVPNLSVLREFIGGSCFE</sequence>
<dbReference type="SUPFAM" id="SSF52540">
    <property type="entry name" value="P-loop containing nucleoside triphosphate hydrolases"/>
    <property type="match status" value="1"/>
</dbReference>
<dbReference type="PANTHER" id="PTHR10285">
    <property type="entry name" value="URIDINE KINASE"/>
    <property type="match status" value="1"/>
</dbReference>
<dbReference type="GO" id="GO:0016301">
    <property type="term" value="F:kinase activity"/>
    <property type="evidence" value="ECO:0007669"/>
    <property type="project" value="InterPro"/>
</dbReference>
<dbReference type="EMBL" id="CP016757">
    <property type="protein sequence ID" value="ANZ46233.1"/>
    <property type="molecule type" value="Genomic_DNA"/>
</dbReference>
<keyword evidence="3" id="KW-1185">Reference proteome</keyword>
<organism evidence="2 3">
    <name type="scientific">Cloacibacillus porcorum</name>
    <dbReference type="NCBI Taxonomy" id="1197717"/>
    <lineage>
        <taxon>Bacteria</taxon>
        <taxon>Thermotogati</taxon>
        <taxon>Synergistota</taxon>
        <taxon>Synergistia</taxon>
        <taxon>Synergistales</taxon>
        <taxon>Synergistaceae</taxon>
        <taxon>Cloacibacillus</taxon>
    </lineage>
</organism>
<dbReference type="RefSeq" id="WP_066748000.1">
    <property type="nucleotide sequence ID" value="NZ_CAUFKJ010000006.1"/>
</dbReference>
<dbReference type="InterPro" id="IPR018163">
    <property type="entry name" value="Thr/Ala-tRNA-synth_IIc_edit"/>
</dbReference>
<dbReference type="Pfam" id="PF00485">
    <property type="entry name" value="PRK"/>
    <property type="match status" value="1"/>
</dbReference>
<reference evidence="2" key="1">
    <citation type="submission" date="2016-08" db="EMBL/GenBank/DDBJ databases">
        <title>Complete genome of Cloacibacillus porcorum.</title>
        <authorList>
            <person name="Looft T."/>
            <person name="Bayles D.O."/>
            <person name="Alt D.P."/>
        </authorList>
    </citation>
    <scope>NUCLEOTIDE SEQUENCE [LARGE SCALE GENOMIC DNA]</scope>
    <source>
        <strain evidence="2">CL-84</strain>
    </source>
</reference>
<dbReference type="Gene3D" id="3.30.980.10">
    <property type="entry name" value="Threonyl-trna Synthetase, Chain A, domain 2"/>
    <property type="match status" value="1"/>
</dbReference>
<feature type="domain" description="TGS" evidence="1">
    <location>
        <begin position="1"/>
        <end position="62"/>
    </location>
</feature>
<dbReference type="KEGG" id="cpor:BED41_14655"/>
<dbReference type="GeneID" id="83059085"/>
<dbReference type="InterPro" id="IPR004095">
    <property type="entry name" value="TGS"/>
</dbReference>
<dbReference type="InterPro" id="IPR027417">
    <property type="entry name" value="P-loop_NTPase"/>
</dbReference>
<accession>A0A1B2I8E1</accession>
<gene>
    <name evidence="2" type="ORF">BED41_14655</name>
</gene>
<dbReference type="OrthoDB" id="9764644at2"/>
<dbReference type="Proteomes" id="UP000093044">
    <property type="component" value="Chromosome"/>
</dbReference>
<evidence type="ECO:0000313" key="3">
    <source>
        <dbReference type="Proteomes" id="UP000093044"/>
    </source>
</evidence>
<dbReference type="InterPro" id="IPR006083">
    <property type="entry name" value="PRK/URK"/>
</dbReference>
<dbReference type="PROSITE" id="PS51880">
    <property type="entry name" value="TGS"/>
    <property type="match status" value="1"/>
</dbReference>
<evidence type="ECO:0000313" key="2">
    <source>
        <dbReference type="EMBL" id="ANZ46233.1"/>
    </source>
</evidence>
<dbReference type="CDD" id="cd02028">
    <property type="entry name" value="UMPK_like"/>
    <property type="match status" value="1"/>
</dbReference>
<dbReference type="AlphaFoldDB" id="A0A1B2I8E1"/>
<protein>
    <submittedName>
        <fullName evidence="2">AAA family ATPase</fullName>
    </submittedName>
</protein>
<dbReference type="SUPFAM" id="SSF55186">
    <property type="entry name" value="ThrRS/AlaRS common domain"/>
    <property type="match status" value="1"/>
</dbReference>
<dbReference type="STRING" id="1197717.BED41_14655"/>
<proteinExistence type="predicted"/>
<evidence type="ECO:0000259" key="1">
    <source>
        <dbReference type="PROSITE" id="PS51880"/>
    </source>
</evidence>